<dbReference type="RefSeq" id="WP_207108219.1">
    <property type="nucleotide sequence ID" value="NZ_JAFLVR010000020.1"/>
</dbReference>
<dbReference type="InterPro" id="IPR018060">
    <property type="entry name" value="HTH_AraC"/>
</dbReference>
<protein>
    <submittedName>
        <fullName evidence="5">AraC family transcriptional regulator</fullName>
    </submittedName>
</protein>
<dbReference type="Pfam" id="PF12833">
    <property type="entry name" value="HTH_18"/>
    <property type="match status" value="1"/>
</dbReference>
<keyword evidence="3" id="KW-0804">Transcription</keyword>
<accession>A0ABS3HIP8</accession>
<dbReference type="SUPFAM" id="SSF46689">
    <property type="entry name" value="Homeodomain-like"/>
    <property type="match status" value="2"/>
</dbReference>
<dbReference type="InterPro" id="IPR009057">
    <property type="entry name" value="Homeodomain-like_sf"/>
</dbReference>
<name>A0ABS3HIP8_9ENTE</name>
<dbReference type="PANTHER" id="PTHR43280:SF30">
    <property type="entry name" value="MMSAB OPERON REGULATORY PROTEIN"/>
    <property type="match status" value="1"/>
</dbReference>
<dbReference type="InterPro" id="IPR037923">
    <property type="entry name" value="HTH-like"/>
</dbReference>
<reference evidence="5 6" key="1">
    <citation type="submission" date="2021-03" db="EMBL/GenBank/DDBJ databases">
        <title>Enterococcal diversity collection.</title>
        <authorList>
            <person name="Gilmore M.S."/>
            <person name="Schwartzman J."/>
            <person name="Van Tyne D."/>
            <person name="Martin M."/>
            <person name="Earl A.M."/>
            <person name="Manson A.L."/>
            <person name="Straub T."/>
            <person name="Salamzade R."/>
            <person name="Saavedra J."/>
            <person name="Lebreton F."/>
            <person name="Prichula J."/>
            <person name="Schaufler K."/>
            <person name="Gaca A."/>
            <person name="Sgardioli B."/>
            <person name="Wagenaar J."/>
            <person name="Strong T."/>
        </authorList>
    </citation>
    <scope>NUCLEOTIDE SEQUENCE [LARGE SCALE GENOMIC DNA]</scope>
    <source>
        <strain evidence="5 6">MJM16</strain>
    </source>
</reference>
<organism evidence="5 6">
    <name type="scientific">Candidatus Enterococcus murrayae</name>
    <dbReference type="NCBI Taxonomy" id="2815321"/>
    <lineage>
        <taxon>Bacteria</taxon>
        <taxon>Bacillati</taxon>
        <taxon>Bacillota</taxon>
        <taxon>Bacilli</taxon>
        <taxon>Lactobacillales</taxon>
        <taxon>Enterococcaceae</taxon>
        <taxon>Enterococcus</taxon>
    </lineage>
</organism>
<keyword evidence="2" id="KW-0238">DNA-binding</keyword>
<dbReference type="Gene3D" id="1.10.10.60">
    <property type="entry name" value="Homeodomain-like"/>
    <property type="match status" value="2"/>
</dbReference>
<dbReference type="EMBL" id="JAFLVR010000020">
    <property type="protein sequence ID" value="MBO0452448.1"/>
    <property type="molecule type" value="Genomic_DNA"/>
</dbReference>
<keyword evidence="1" id="KW-0805">Transcription regulation</keyword>
<evidence type="ECO:0000256" key="1">
    <source>
        <dbReference type="ARBA" id="ARBA00023015"/>
    </source>
</evidence>
<keyword evidence="6" id="KW-1185">Reference proteome</keyword>
<dbReference type="InterPro" id="IPR003313">
    <property type="entry name" value="AraC-bd"/>
</dbReference>
<evidence type="ECO:0000313" key="5">
    <source>
        <dbReference type="EMBL" id="MBO0452448.1"/>
    </source>
</evidence>
<dbReference type="CDD" id="cd06986">
    <property type="entry name" value="cupin_MmsR-like_N"/>
    <property type="match status" value="1"/>
</dbReference>
<gene>
    <name evidence="5" type="ORF">JZO85_09215</name>
</gene>
<proteinExistence type="predicted"/>
<dbReference type="Proteomes" id="UP000664495">
    <property type="component" value="Unassembled WGS sequence"/>
</dbReference>
<feature type="domain" description="HTH araC/xylS-type" evidence="4">
    <location>
        <begin position="178"/>
        <end position="276"/>
    </location>
</feature>
<dbReference type="PROSITE" id="PS01124">
    <property type="entry name" value="HTH_ARAC_FAMILY_2"/>
    <property type="match status" value="1"/>
</dbReference>
<evidence type="ECO:0000313" key="6">
    <source>
        <dbReference type="Proteomes" id="UP000664495"/>
    </source>
</evidence>
<dbReference type="Gene3D" id="2.60.120.280">
    <property type="entry name" value="Regulatory protein AraC"/>
    <property type="match status" value="1"/>
</dbReference>
<evidence type="ECO:0000259" key="4">
    <source>
        <dbReference type="PROSITE" id="PS01124"/>
    </source>
</evidence>
<dbReference type="PANTHER" id="PTHR43280">
    <property type="entry name" value="ARAC-FAMILY TRANSCRIPTIONAL REGULATOR"/>
    <property type="match status" value="1"/>
</dbReference>
<comment type="caution">
    <text evidence="5">The sequence shown here is derived from an EMBL/GenBank/DDBJ whole genome shotgun (WGS) entry which is preliminary data.</text>
</comment>
<evidence type="ECO:0000256" key="3">
    <source>
        <dbReference type="ARBA" id="ARBA00023163"/>
    </source>
</evidence>
<evidence type="ECO:0000256" key="2">
    <source>
        <dbReference type="ARBA" id="ARBA00023125"/>
    </source>
</evidence>
<dbReference type="SMART" id="SM00342">
    <property type="entry name" value="HTH_ARAC"/>
    <property type="match status" value="1"/>
</dbReference>
<sequence>MYGKWQYTDKSHKFERKMISDFNFYSCGIQNCEPNYTYGPISREYYFIHFITSGKGTFTLNKKSFQLSAGQGFISPAKDLITYKASADDPWNYSWIGFLGTQVDQYVQLLCQQQNPIFELEEPDRHFFHKQIAEIIEMDSNDLSKYLKGNGVLNTLVGHLLENKEIKKVSIMDTSIAFQARRYIDLHFHDGIQINELASELGVHPNHLSHVFKKKYLMSPKAFLRKVQIDKAKELLSTTDHPINIIANSVGFPEPLAFSKVFKKATTLSPSDYRKSC</sequence>
<dbReference type="Pfam" id="PF02311">
    <property type="entry name" value="AraC_binding"/>
    <property type="match status" value="1"/>
</dbReference>
<dbReference type="SUPFAM" id="SSF51215">
    <property type="entry name" value="Regulatory protein AraC"/>
    <property type="match status" value="1"/>
</dbReference>